<name>A0A0E9UXI5_ANGAN</name>
<dbReference type="EMBL" id="GBXM01038687">
    <property type="protein sequence ID" value="JAH69890.1"/>
    <property type="molecule type" value="Transcribed_RNA"/>
</dbReference>
<evidence type="ECO:0000313" key="1">
    <source>
        <dbReference type="EMBL" id="JAH69890.1"/>
    </source>
</evidence>
<reference evidence="1" key="1">
    <citation type="submission" date="2014-11" db="EMBL/GenBank/DDBJ databases">
        <authorList>
            <person name="Amaro Gonzalez C."/>
        </authorList>
    </citation>
    <scope>NUCLEOTIDE SEQUENCE</scope>
</reference>
<protein>
    <submittedName>
        <fullName evidence="1">Uncharacterized protein</fullName>
    </submittedName>
</protein>
<accession>A0A0E9UXI5</accession>
<proteinExistence type="predicted"/>
<organism evidence="1">
    <name type="scientific">Anguilla anguilla</name>
    <name type="common">European freshwater eel</name>
    <name type="synonym">Muraena anguilla</name>
    <dbReference type="NCBI Taxonomy" id="7936"/>
    <lineage>
        <taxon>Eukaryota</taxon>
        <taxon>Metazoa</taxon>
        <taxon>Chordata</taxon>
        <taxon>Craniata</taxon>
        <taxon>Vertebrata</taxon>
        <taxon>Euteleostomi</taxon>
        <taxon>Actinopterygii</taxon>
        <taxon>Neopterygii</taxon>
        <taxon>Teleostei</taxon>
        <taxon>Anguilliformes</taxon>
        <taxon>Anguillidae</taxon>
        <taxon>Anguilla</taxon>
    </lineage>
</organism>
<dbReference type="AlphaFoldDB" id="A0A0E9UXI5"/>
<reference evidence="1" key="2">
    <citation type="journal article" date="2015" name="Fish Shellfish Immunol.">
        <title>Early steps in the European eel (Anguilla anguilla)-Vibrio vulnificus interaction in the gills: Role of the RtxA13 toxin.</title>
        <authorList>
            <person name="Callol A."/>
            <person name="Pajuelo D."/>
            <person name="Ebbesson L."/>
            <person name="Teles M."/>
            <person name="MacKenzie S."/>
            <person name="Amaro C."/>
        </authorList>
    </citation>
    <scope>NUCLEOTIDE SEQUENCE</scope>
</reference>
<sequence length="31" mass="3798">MEEQPVHRLIRRELARKVFFFLIVSLWGPDD</sequence>